<evidence type="ECO:0000256" key="1">
    <source>
        <dbReference type="SAM" id="Phobius"/>
    </source>
</evidence>
<comment type="caution">
    <text evidence="2">The sequence shown here is derived from an EMBL/GenBank/DDBJ whole genome shotgun (WGS) entry which is preliminary data.</text>
</comment>
<dbReference type="Proteomes" id="UP000604737">
    <property type="component" value="Unassembled WGS sequence"/>
</dbReference>
<evidence type="ECO:0000313" key="2">
    <source>
        <dbReference type="EMBL" id="GHD67505.1"/>
    </source>
</evidence>
<feature type="transmembrane region" description="Helical" evidence="1">
    <location>
        <begin position="7"/>
        <end position="30"/>
    </location>
</feature>
<dbReference type="EMBL" id="BMYO01000009">
    <property type="protein sequence ID" value="GHD67505.1"/>
    <property type="molecule type" value="Genomic_DNA"/>
</dbReference>
<name>A0ABQ3H4Y7_9NEIS</name>
<keyword evidence="1" id="KW-0472">Membrane</keyword>
<protein>
    <recommendedName>
        <fullName evidence="4">Type 4 fimbrial biogenesis protein PilX N-terminal domain-containing protein</fullName>
    </recommendedName>
</protein>
<reference evidence="3" key="1">
    <citation type="journal article" date="2019" name="Int. J. Syst. Evol. Microbiol.">
        <title>The Global Catalogue of Microorganisms (GCM) 10K type strain sequencing project: providing services to taxonomists for standard genome sequencing and annotation.</title>
        <authorList>
            <consortium name="The Broad Institute Genomics Platform"/>
            <consortium name="The Broad Institute Genome Sequencing Center for Infectious Disease"/>
            <person name="Wu L."/>
            <person name="Ma J."/>
        </authorList>
    </citation>
    <scope>NUCLEOTIDE SEQUENCE [LARGE SCALE GENOMIC DNA]</scope>
    <source>
        <strain evidence="3">KCTC 23701</strain>
    </source>
</reference>
<keyword evidence="1" id="KW-1133">Transmembrane helix</keyword>
<sequence>MRPQRGISIISMMVGLTISMIIVLAMMSLYKTTLKTTVTGKIGAAQDGNRTTGFLSAQSSLQGAGYGIDPVDLSKDLMLYDSVADSSSTPPTAKTLSTTASTGNALFWRMNDGAMSCALLYAPSGGGLKYFTASGANCNSASTAWSTFTLNSGDAWLIPPNLPSGATAPDGVLANVVSISVSKTGAAGCTPFGIQAPTPTPATADPNPVRLTVQLSMQSSNATTAGTDFKMNSTTCLANIHLAS</sequence>
<evidence type="ECO:0008006" key="4">
    <source>
        <dbReference type="Google" id="ProtNLM"/>
    </source>
</evidence>
<dbReference type="RefSeq" id="WP_189461849.1">
    <property type="nucleotide sequence ID" value="NZ_BMYO01000009.1"/>
</dbReference>
<gene>
    <name evidence="2" type="ORF">GCM10007350_31290</name>
</gene>
<evidence type="ECO:0000313" key="3">
    <source>
        <dbReference type="Proteomes" id="UP000604737"/>
    </source>
</evidence>
<keyword evidence="1" id="KW-0812">Transmembrane</keyword>
<proteinExistence type="predicted"/>
<accession>A0ABQ3H4Y7</accession>
<organism evidence="2 3">
    <name type="scientific">Jeongeupia chitinilytica</name>
    <dbReference type="NCBI Taxonomy" id="1041641"/>
    <lineage>
        <taxon>Bacteria</taxon>
        <taxon>Pseudomonadati</taxon>
        <taxon>Pseudomonadota</taxon>
        <taxon>Betaproteobacteria</taxon>
        <taxon>Neisseriales</taxon>
        <taxon>Chitinibacteraceae</taxon>
        <taxon>Jeongeupia</taxon>
    </lineage>
</organism>
<keyword evidence="3" id="KW-1185">Reference proteome</keyword>